<dbReference type="GO" id="GO:0016020">
    <property type="term" value="C:membrane"/>
    <property type="evidence" value="ECO:0007669"/>
    <property type="project" value="UniProtKB-SubCell"/>
</dbReference>
<dbReference type="PANTHER" id="PTHR23507">
    <property type="entry name" value="ZGC:174356"/>
    <property type="match status" value="1"/>
</dbReference>
<dbReference type="PANTHER" id="PTHR23507:SF1">
    <property type="entry name" value="FI18259P1-RELATED"/>
    <property type="match status" value="1"/>
</dbReference>
<dbReference type="SUPFAM" id="SSF103473">
    <property type="entry name" value="MFS general substrate transporter"/>
    <property type="match status" value="1"/>
</dbReference>
<keyword evidence="4 6" id="KW-0472">Membrane</keyword>
<evidence type="ECO:0000256" key="5">
    <source>
        <dbReference type="SAM" id="MobiDB-lite"/>
    </source>
</evidence>
<evidence type="ECO:0000313" key="7">
    <source>
        <dbReference type="EMBL" id="KAE9976531.1"/>
    </source>
</evidence>
<feature type="compositionally biased region" description="Low complexity" evidence="5">
    <location>
        <begin position="16"/>
        <end position="37"/>
    </location>
</feature>
<sequence length="474" mass="52608">MASTVDDVVEETPLLSSRASSTRKASSTTSSSSSSSSLQTGLASPVTPRKSATYIIALIIAFILFISIGDELIQPAQTRVVESIYCRQYYEKVNPGLVGGDGWVDERFCKISKVQGQVASLRALLLSLEGAGMLFLSVPWGYFADTYGRRPVFLLLTLGAWVKAAWIMVVLSFWKILPLELVWLGALSIFIGGGSSVANAMIFTVISDVVPESGRVQVFFFIAAAGMSTQFVGPFTSAMLMVTNPWIPMFLGLALQLVPLFLYHRLPETLGYNAKPSIPPSSLSSSPSPSIHSTKRSRTEGVLEALQDSYTFVMSDRRLLLMFPAFFIQLILMSRDVLMQYISVRYQISLAKATVLISIRSGLILVLNLVLWPLLTWLFRTKWRFHPQKADLLLSRSSVLIMSVGFLFIALAPTHIIRKPKRNPKSSQYLYLGLNPQLDKNISGLPNSTVLSSPYNWHEKHMTEYQKSSGSQRR</sequence>
<dbReference type="Proteomes" id="UP000490939">
    <property type="component" value="Unassembled WGS sequence"/>
</dbReference>
<feature type="transmembrane region" description="Helical" evidence="6">
    <location>
        <begin position="359"/>
        <end position="379"/>
    </location>
</feature>
<name>A0A8H3UTU7_VENIN</name>
<evidence type="ECO:0008006" key="9">
    <source>
        <dbReference type="Google" id="ProtNLM"/>
    </source>
</evidence>
<keyword evidence="2 6" id="KW-0812">Transmembrane</keyword>
<dbReference type="CDD" id="cd06174">
    <property type="entry name" value="MFS"/>
    <property type="match status" value="1"/>
</dbReference>
<dbReference type="Gene3D" id="1.20.1250.20">
    <property type="entry name" value="MFS general substrate transporter like domains"/>
    <property type="match status" value="1"/>
</dbReference>
<proteinExistence type="predicted"/>
<feature type="transmembrane region" description="Helical" evidence="6">
    <location>
        <begin position="120"/>
        <end position="140"/>
    </location>
</feature>
<feature type="transmembrane region" description="Helical" evidence="6">
    <location>
        <begin position="218"/>
        <end position="240"/>
    </location>
</feature>
<feature type="transmembrane region" description="Helical" evidence="6">
    <location>
        <begin position="319"/>
        <end position="338"/>
    </location>
</feature>
<dbReference type="GO" id="GO:0022857">
    <property type="term" value="F:transmembrane transporter activity"/>
    <property type="evidence" value="ECO:0007669"/>
    <property type="project" value="InterPro"/>
</dbReference>
<evidence type="ECO:0000256" key="2">
    <source>
        <dbReference type="ARBA" id="ARBA00022692"/>
    </source>
</evidence>
<protein>
    <recommendedName>
        <fullName evidence="9">Major facilitator superfamily (MFS) profile domain-containing protein</fullName>
    </recommendedName>
</protein>
<gene>
    <name evidence="7" type="ORF">EG327_008004</name>
</gene>
<evidence type="ECO:0000256" key="4">
    <source>
        <dbReference type="ARBA" id="ARBA00023136"/>
    </source>
</evidence>
<dbReference type="AlphaFoldDB" id="A0A8H3UTU7"/>
<organism evidence="7 8">
    <name type="scientific">Venturia inaequalis</name>
    <name type="common">Apple scab fungus</name>
    <dbReference type="NCBI Taxonomy" id="5025"/>
    <lineage>
        <taxon>Eukaryota</taxon>
        <taxon>Fungi</taxon>
        <taxon>Dikarya</taxon>
        <taxon>Ascomycota</taxon>
        <taxon>Pezizomycotina</taxon>
        <taxon>Dothideomycetes</taxon>
        <taxon>Pleosporomycetidae</taxon>
        <taxon>Venturiales</taxon>
        <taxon>Venturiaceae</taxon>
        <taxon>Venturia</taxon>
    </lineage>
</organism>
<feature type="region of interest" description="Disordered" evidence="5">
    <location>
        <begin position="1"/>
        <end position="45"/>
    </location>
</feature>
<dbReference type="EMBL" id="WNWR01000494">
    <property type="protein sequence ID" value="KAE9976531.1"/>
    <property type="molecule type" value="Genomic_DNA"/>
</dbReference>
<reference evidence="7 8" key="1">
    <citation type="submission" date="2019-07" db="EMBL/GenBank/DDBJ databases">
        <title>Venturia inaequalis Genome Resource.</title>
        <authorList>
            <person name="Lichtner F.J."/>
        </authorList>
    </citation>
    <scope>NUCLEOTIDE SEQUENCE [LARGE SCALE GENOMIC DNA]</scope>
    <source>
        <strain evidence="7 8">DMI_063113</strain>
    </source>
</reference>
<keyword evidence="8" id="KW-1185">Reference proteome</keyword>
<feature type="transmembrane region" description="Helical" evidence="6">
    <location>
        <begin position="399"/>
        <end position="417"/>
    </location>
</feature>
<feature type="transmembrane region" description="Helical" evidence="6">
    <location>
        <begin position="51"/>
        <end position="69"/>
    </location>
</feature>
<comment type="caution">
    <text evidence="7">The sequence shown here is derived from an EMBL/GenBank/DDBJ whole genome shotgun (WGS) entry which is preliminary data.</text>
</comment>
<keyword evidence="3 6" id="KW-1133">Transmembrane helix</keyword>
<dbReference type="Pfam" id="PF07690">
    <property type="entry name" value="MFS_1"/>
    <property type="match status" value="1"/>
</dbReference>
<evidence type="ECO:0000256" key="1">
    <source>
        <dbReference type="ARBA" id="ARBA00004141"/>
    </source>
</evidence>
<evidence type="ECO:0000313" key="8">
    <source>
        <dbReference type="Proteomes" id="UP000490939"/>
    </source>
</evidence>
<accession>A0A8H3UTU7</accession>
<evidence type="ECO:0000256" key="3">
    <source>
        <dbReference type="ARBA" id="ARBA00022989"/>
    </source>
</evidence>
<evidence type="ECO:0000256" key="6">
    <source>
        <dbReference type="SAM" id="Phobius"/>
    </source>
</evidence>
<dbReference type="InterPro" id="IPR036259">
    <property type="entry name" value="MFS_trans_sf"/>
</dbReference>
<dbReference type="InterPro" id="IPR011701">
    <property type="entry name" value="MFS"/>
</dbReference>
<feature type="transmembrane region" description="Helical" evidence="6">
    <location>
        <begin position="152"/>
        <end position="174"/>
    </location>
</feature>
<feature type="transmembrane region" description="Helical" evidence="6">
    <location>
        <begin position="181"/>
        <end position="206"/>
    </location>
</feature>
<comment type="subcellular location">
    <subcellularLocation>
        <location evidence="1">Membrane</location>
        <topology evidence="1">Multi-pass membrane protein</topology>
    </subcellularLocation>
</comment>